<dbReference type="PANTHER" id="PTHR23517">
    <property type="entry name" value="RESISTANCE PROTEIN MDTM, PUTATIVE-RELATED-RELATED"/>
    <property type="match status" value="1"/>
</dbReference>
<dbReference type="InterPro" id="IPR036259">
    <property type="entry name" value="MFS_trans_sf"/>
</dbReference>
<feature type="transmembrane region" description="Helical" evidence="7">
    <location>
        <begin position="211"/>
        <end position="235"/>
    </location>
</feature>
<feature type="transmembrane region" description="Helical" evidence="7">
    <location>
        <begin position="142"/>
        <end position="166"/>
    </location>
</feature>
<dbReference type="PANTHER" id="PTHR23517:SF13">
    <property type="entry name" value="MAJOR FACILITATOR SUPERFAMILY MFS_1"/>
    <property type="match status" value="1"/>
</dbReference>
<dbReference type="InterPro" id="IPR011701">
    <property type="entry name" value="MFS"/>
</dbReference>
<name>A0A1R4I4E3_9GAMM</name>
<evidence type="ECO:0000259" key="8">
    <source>
        <dbReference type="PROSITE" id="PS50850"/>
    </source>
</evidence>
<dbReference type="EMBL" id="FUKM01000057">
    <property type="protein sequence ID" value="SJN14682.1"/>
    <property type="molecule type" value="Genomic_DNA"/>
</dbReference>
<evidence type="ECO:0000256" key="2">
    <source>
        <dbReference type="ARBA" id="ARBA00022448"/>
    </source>
</evidence>
<feature type="transmembrane region" description="Helical" evidence="7">
    <location>
        <begin position="48"/>
        <end position="68"/>
    </location>
</feature>
<feature type="domain" description="Major facilitator superfamily (MFS) profile" evidence="8">
    <location>
        <begin position="14"/>
        <end position="395"/>
    </location>
</feature>
<comment type="caution">
    <text evidence="9">The sequence shown here is derived from an EMBL/GenBank/DDBJ whole genome shotgun (WGS) entry which is preliminary data.</text>
</comment>
<feature type="transmembrane region" description="Helical" evidence="7">
    <location>
        <begin position="278"/>
        <end position="298"/>
    </location>
</feature>
<evidence type="ECO:0000256" key="7">
    <source>
        <dbReference type="SAM" id="Phobius"/>
    </source>
</evidence>
<dbReference type="RefSeq" id="WP_087110964.1">
    <property type="nucleotide sequence ID" value="NZ_FUKM01000057.1"/>
</dbReference>
<evidence type="ECO:0000256" key="4">
    <source>
        <dbReference type="ARBA" id="ARBA00022692"/>
    </source>
</evidence>
<evidence type="ECO:0000256" key="3">
    <source>
        <dbReference type="ARBA" id="ARBA00022475"/>
    </source>
</evidence>
<protein>
    <submittedName>
        <fullName evidence="9">Major facilitator superfamily MFS_1</fullName>
    </submittedName>
</protein>
<evidence type="ECO:0000313" key="9">
    <source>
        <dbReference type="EMBL" id="SJN14682.1"/>
    </source>
</evidence>
<evidence type="ECO:0000256" key="6">
    <source>
        <dbReference type="ARBA" id="ARBA00023136"/>
    </source>
</evidence>
<comment type="subcellular location">
    <subcellularLocation>
        <location evidence="1">Cell membrane</location>
        <topology evidence="1">Multi-pass membrane protein</topology>
    </subcellularLocation>
</comment>
<organism evidence="9 10">
    <name type="scientific">Halomonas citrativorans</name>
    <dbReference type="NCBI Taxonomy" id="2742612"/>
    <lineage>
        <taxon>Bacteria</taxon>
        <taxon>Pseudomonadati</taxon>
        <taxon>Pseudomonadota</taxon>
        <taxon>Gammaproteobacteria</taxon>
        <taxon>Oceanospirillales</taxon>
        <taxon>Halomonadaceae</taxon>
        <taxon>Halomonas</taxon>
    </lineage>
</organism>
<proteinExistence type="predicted"/>
<feature type="transmembrane region" description="Helical" evidence="7">
    <location>
        <begin position="80"/>
        <end position="98"/>
    </location>
</feature>
<dbReference type="SUPFAM" id="SSF103473">
    <property type="entry name" value="MFS general substrate transporter"/>
    <property type="match status" value="1"/>
</dbReference>
<feature type="transmembrane region" description="Helical" evidence="7">
    <location>
        <begin position="110"/>
        <end position="130"/>
    </location>
</feature>
<dbReference type="PROSITE" id="PS00216">
    <property type="entry name" value="SUGAR_TRANSPORT_1"/>
    <property type="match status" value="1"/>
</dbReference>
<dbReference type="AlphaFoldDB" id="A0A1R4I4E3"/>
<dbReference type="InterPro" id="IPR050171">
    <property type="entry name" value="MFS_Transporters"/>
</dbReference>
<gene>
    <name evidence="9" type="ORF">CZ787_16365</name>
</gene>
<feature type="transmembrane region" description="Helical" evidence="7">
    <location>
        <begin position="12"/>
        <end position="36"/>
    </location>
</feature>
<reference evidence="9 10" key="1">
    <citation type="submission" date="2017-02" db="EMBL/GenBank/DDBJ databases">
        <authorList>
            <person name="Dridi B."/>
        </authorList>
    </citation>
    <scope>NUCLEOTIDE SEQUENCE [LARGE SCALE GENOMIC DNA]</scope>
    <source>
        <strain evidence="9 10">JB380</strain>
    </source>
</reference>
<sequence length="406" mass="42069">MSSSQASDTRRAGVFLGAALAFMITMVGTTLPTPLYPIYQHEFGFSDLMITVIFAAYAVGVISALLITGQWSDQLGRKPLLLAGLFLSAVSDIVFWQADGLGMLLTGRVLSGLSAGIFTGTATVAVMELAPRSWGRSSTLVATAANMVGLGVGPILAGALAVLFAAPLVLPFAIHFALALLAVVCIWRAPETVTRPTNIKLRVQTPKIPSEVRSVFIPAAIAAFAGFMVFGFYTAATPAFLGQQMGYTNHALIGCVAGLPFIASTVGQMCQGRLPEPGRLPIGCAVLLVGVLIIAWGIAYEQLLGFILGAIVAGIGQGITFRAGMGAISAASSPQHKAATVSSFFVVAYVAISLPVVGIGLLGIVAGQQITALTFDLIVALLCCVALVLLLKPHRLGRGATRDAGR</sequence>
<dbReference type="GO" id="GO:0022857">
    <property type="term" value="F:transmembrane transporter activity"/>
    <property type="evidence" value="ECO:0007669"/>
    <property type="project" value="InterPro"/>
</dbReference>
<feature type="transmembrane region" description="Helical" evidence="7">
    <location>
        <begin position="247"/>
        <end position="266"/>
    </location>
</feature>
<feature type="transmembrane region" description="Helical" evidence="7">
    <location>
        <begin position="172"/>
        <end position="190"/>
    </location>
</feature>
<dbReference type="InterPro" id="IPR020846">
    <property type="entry name" value="MFS_dom"/>
</dbReference>
<dbReference type="GO" id="GO:0005886">
    <property type="term" value="C:plasma membrane"/>
    <property type="evidence" value="ECO:0007669"/>
    <property type="project" value="UniProtKB-SubCell"/>
</dbReference>
<keyword evidence="4 7" id="KW-0812">Transmembrane</keyword>
<feature type="transmembrane region" description="Helical" evidence="7">
    <location>
        <begin position="344"/>
        <end position="366"/>
    </location>
</feature>
<dbReference type="Gene3D" id="1.20.1250.20">
    <property type="entry name" value="MFS general substrate transporter like domains"/>
    <property type="match status" value="1"/>
</dbReference>
<evidence type="ECO:0000256" key="5">
    <source>
        <dbReference type="ARBA" id="ARBA00022989"/>
    </source>
</evidence>
<feature type="transmembrane region" description="Helical" evidence="7">
    <location>
        <begin position="304"/>
        <end position="323"/>
    </location>
</feature>
<evidence type="ECO:0000256" key="1">
    <source>
        <dbReference type="ARBA" id="ARBA00004651"/>
    </source>
</evidence>
<dbReference type="Proteomes" id="UP000196331">
    <property type="component" value="Unassembled WGS sequence"/>
</dbReference>
<accession>A0A1R4I4E3</accession>
<evidence type="ECO:0000313" key="10">
    <source>
        <dbReference type="Proteomes" id="UP000196331"/>
    </source>
</evidence>
<keyword evidence="5 7" id="KW-1133">Transmembrane helix</keyword>
<keyword evidence="6 7" id="KW-0472">Membrane</keyword>
<keyword evidence="3" id="KW-1003">Cell membrane</keyword>
<dbReference type="OrthoDB" id="9810492at2"/>
<dbReference type="PROSITE" id="PS50850">
    <property type="entry name" value="MFS"/>
    <property type="match status" value="1"/>
</dbReference>
<dbReference type="Pfam" id="PF07690">
    <property type="entry name" value="MFS_1"/>
    <property type="match status" value="1"/>
</dbReference>
<feature type="transmembrane region" description="Helical" evidence="7">
    <location>
        <begin position="372"/>
        <end position="391"/>
    </location>
</feature>
<keyword evidence="2" id="KW-0813">Transport</keyword>
<dbReference type="InterPro" id="IPR005829">
    <property type="entry name" value="Sugar_transporter_CS"/>
</dbReference>